<reference evidence="5 6" key="1">
    <citation type="journal article" date="2020" name="Syst. Appl. Microbiol.">
        <title>Alienimonas chondri sp. nov., a novel planctomycete isolated from the biofilm of the red alga Chondrus crispus.</title>
        <authorList>
            <person name="Vitorino I."/>
            <person name="Albuquerque L."/>
            <person name="Wiegand S."/>
            <person name="Kallscheuer N."/>
            <person name="da Costa M.S."/>
            <person name="Lobo-da-Cunha A."/>
            <person name="Jogler C."/>
            <person name="Lage O.M."/>
        </authorList>
    </citation>
    <scope>NUCLEOTIDE SEQUENCE [LARGE SCALE GENOMIC DNA]</scope>
    <source>
        <strain evidence="5 6">LzC2</strain>
    </source>
</reference>
<dbReference type="InterPro" id="IPR052700">
    <property type="entry name" value="Carb_kinase_PfkB-like"/>
</dbReference>
<evidence type="ECO:0000313" key="5">
    <source>
        <dbReference type="EMBL" id="NNJ27136.1"/>
    </source>
</evidence>
<dbReference type="PANTHER" id="PTHR43320">
    <property type="entry name" value="SUGAR KINASE"/>
    <property type="match status" value="1"/>
</dbReference>
<dbReference type="InterPro" id="IPR029056">
    <property type="entry name" value="Ribokinase-like"/>
</dbReference>
<dbReference type="SUPFAM" id="SSF53613">
    <property type="entry name" value="Ribokinase-like"/>
    <property type="match status" value="1"/>
</dbReference>
<comment type="caution">
    <text evidence="5">The sequence shown here is derived from an EMBL/GenBank/DDBJ whole genome shotgun (WGS) entry which is preliminary data.</text>
</comment>
<dbReference type="GO" id="GO:0047590">
    <property type="term" value="F:5-dehydro-2-deoxygluconokinase activity"/>
    <property type="evidence" value="ECO:0007669"/>
    <property type="project" value="UniProtKB-EC"/>
</dbReference>
<proteinExistence type="inferred from homology"/>
<evidence type="ECO:0000313" key="6">
    <source>
        <dbReference type="Proteomes" id="UP000609651"/>
    </source>
</evidence>
<keyword evidence="2 5" id="KW-0808">Transferase</keyword>
<dbReference type="CDD" id="cd01168">
    <property type="entry name" value="adenosine_kinase"/>
    <property type="match status" value="1"/>
</dbReference>
<evidence type="ECO:0000259" key="4">
    <source>
        <dbReference type="Pfam" id="PF00294"/>
    </source>
</evidence>
<evidence type="ECO:0000256" key="2">
    <source>
        <dbReference type="ARBA" id="ARBA00022679"/>
    </source>
</evidence>
<keyword evidence="6" id="KW-1185">Reference proteome</keyword>
<dbReference type="Proteomes" id="UP000609651">
    <property type="component" value="Unassembled WGS sequence"/>
</dbReference>
<dbReference type="PANTHER" id="PTHR43320:SF3">
    <property type="entry name" value="CARBOHYDRATE KINASE PFKB DOMAIN-CONTAINING PROTEIN"/>
    <property type="match status" value="1"/>
</dbReference>
<dbReference type="EMBL" id="WTPX01000124">
    <property type="protein sequence ID" value="NNJ27136.1"/>
    <property type="molecule type" value="Genomic_DNA"/>
</dbReference>
<dbReference type="InterPro" id="IPR011611">
    <property type="entry name" value="PfkB_dom"/>
</dbReference>
<dbReference type="RefSeq" id="WP_171188867.1">
    <property type="nucleotide sequence ID" value="NZ_WTPX01000124.1"/>
</dbReference>
<accession>A0ABX1VK53</accession>
<protein>
    <submittedName>
        <fullName evidence="5">5-dehydro-2-deoxygluconokinase</fullName>
        <ecNumber evidence="5">2.7.1.92</ecNumber>
    </submittedName>
</protein>
<sequence length="329" mass="33994">MPLNVYGIGNALVDVQARVPDELLARVGYEKGVMTLVDDSVQIRVLSELGEIDTNRCAGGSAANTILGIAQFGGSAAYAGKTAADDLGEFFLKDMRAAGVTIEVPPADEGHTGTCVVLITEDAERTMLTHLGVSATLSDADIVNRDLGTSEWVYVEGYLFGTEQNQAAARAAIRSAKAAGAKVALTVSDPFLVNAFKADFLELIGGPVDLLFCNLDEARGLTGKDSARDCANDLAALGPRIALTMGAEGSLLVDPLGLEHVPGVPVKAIDTTGAGDMYAAGVLYGITNGLEWEQAGRLGSLSAAKVVSQMGARLAEPISKAEIAAAIKG</sequence>
<keyword evidence="3" id="KW-0418">Kinase</keyword>
<feature type="domain" description="Carbohydrate kinase PfkB" evidence="4">
    <location>
        <begin position="56"/>
        <end position="317"/>
    </location>
</feature>
<comment type="similarity">
    <text evidence="1">Belongs to the carbohydrate kinase PfkB family.</text>
</comment>
<evidence type="ECO:0000256" key="3">
    <source>
        <dbReference type="ARBA" id="ARBA00022777"/>
    </source>
</evidence>
<name>A0ABX1VK53_9PLAN</name>
<dbReference type="EC" id="2.7.1.92" evidence="5"/>
<evidence type="ECO:0000256" key="1">
    <source>
        <dbReference type="ARBA" id="ARBA00010688"/>
    </source>
</evidence>
<gene>
    <name evidence="5" type="primary">iolC</name>
    <name evidence="5" type="ORF">LzC2_32350</name>
</gene>
<dbReference type="InterPro" id="IPR002173">
    <property type="entry name" value="Carboh/pur_kinase_PfkB_CS"/>
</dbReference>
<dbReference type="Gene3D" id="3.40.1190.20">
    <property type="match status" value="1"/>
</dbReference>
<dbReference type="Pfam" id="PF00294">
    <property type="entry name" value="PfkB"/>
    <property type="match status" value="1"/>
</dbReference>
<dbReference type="Gene3D" id="3.30.1110.10">
    <property type="match status" value="1"/>
</dbReference>
<dbReference type="PROSITE" id="PS00584">
    <property type="entry name" value="PFKB_KINASES_2"/>
    <property type="match status" value="1"/>
</dbReference>
<organism evidence="5 6">
    <name type="scientific">Alienimonas chondri</name>
    <dbReference type="NCBI Taxonomy" id="2681879"/>
    <lineage>
        <taxon>Bacteria</taxon>
        <taxon>Pseudomonadati</taxon>
        <taxon>Planctomycetota</taxon>
        <taxon>Planctomycetia</taxon>
        <taxon>Planctomycetales</taxon>
        <taxon>Planctomycetaceae</taxon>
        <taxon>Alienimonas</taxon>
    </lineage>
</organism>